<feature type="domain" description="Low molecular weight protein antigen 6 PH" evidence="1">
    <location>
        <begin position="61"/>
        <end position="116"/>
    </location>
</feature>
<dbReference type="InterPro" id="IPR019692">
    <property type="entry name" value="CFP-6_PH"/>
</dbReference>
<dbReference type="Proteomes" id="UP000297654">
    <property type="component" value="Unassembled WGS sequence"/>
</dbReference>
<organism evidence="2 3">
    <name type="scientific">Cryobacterium luteum</name>
    <dbReference type="NCBI Taxonomy" id="1424661"/>
    <lineage>
        <taxon>Bacteria</taxon>
        <taxon>Bacillati</taxon>
        <taxon>Actinomycetota</taxon>
        <taxon>Actinomycetes</taxon>
        <taxon>Micrococcales</taxon>
        <taxon>Microbacteriaceae</taxon>
        <taxon>Cryobacterium</taxon>
    </lineage>
</organism>
<protein>
    <submittedName>
        <fullName evidence="2">PH domain-containing protein</fullName>
    </submittedName>
</protein>
<dbReference type="RefSeq" id="WP_092108328.1">
    <property type="nucleotide sequence ID" value="NZ_FOCN01000004.1"/>
</dbReference>
<evidence type="ECO:0000313" key="2">
    <source>
        <dbReference type="EMBL" id="TFB89765.1"/>
    </source>
</evidence>
<comment type="caution">
    <text evidence="2">The sequence shown here is derived from an EMBL/GenBank/DDBJ whole genome shotgun (WGS) entry which is preliminary data.</text>
</comment>
<reference evidence="2 3" key="1">
    <citation type="submission" date="2019-03" db="EMBL/GenBank/DDBJ databases">
        <title>Genomics of glacier-inhabiting Cryobacterium strains.</title>
        <authorList>
            <person name="Liu Q."/>
            <person name="Xin Y.-H."/>
        </authorList>
    </citation>
    <scope>NUCLEOTIDE SEQUENCE [LARGE SCALE GENOMIC DNA]</scope>
    <source>
        <strain evidence="2 3">Hh15</strain>
    </source>
</reference>
<accession>A0A1H8DYR2</accession>
<gene>
    <name evidence="2" type="ORF">E3O10_08180</name>
</gene>
<dbReference type="OrthoDB" id="5148800at2"/>
<dbReference type="EMBL" id="SOFF01000029">
    <property type="protein sequence ID" value="TFB89765.1"/>
    <property type="molecule type" value="Genomic_DNA"/>
</dbReference>
<evidence type="ECO:0000259" key="1">
    <source>
        <dbReference type="Pfam" id="PF10756"/>
    </source>
</evidence>
<proteinExistence type="predicted"/>
<dbReference type="Pfam" id="PF10756">
    <property type="entry name" value="bPH_6"/>
    <property type="match status" value="1"/>
</dbReference>
<sequence>MPVAADPNVFYSRFNRIIAAVFTAVAALSALSLFLLPTAQNRVLVIPALFVVVFVWEVLWRPDLTVSDTAVTVRNPLRTIVVPWAALVHVDTKFALTLYTPGRKFAVYCAPAPGRSLTSAGRRKTTDPVPYVTGEPRPGDLPGSESGEAAQLVRARWDALQKSGRVDGGLAAQTPVSVGWSWGRVAVLVAGATASVVAILIS</sequence>
<dbReference type="STRING" id="1424661.SAMN05216281_10480"/>
<keyword evidence="3" id="KW-1185">Reference proteome</keyword>
<evidence type="ECO:0000313" key="3">
    <source>
        <dbReference type="Proteomes" id="UP000297654"/>
    </source>
</evidence>
<name>A0A1H8DYR2_9MICO</name>
<dbReference type="AlphaFoldDB" id="A0A1H8DYR2"/>